<proteinExistence type="predicted"/>
<sequence length="146" mass="15637">MDETVRAAGTIWGMFGHRLALEGADGKVLVDLGPKGIEGLDLKVGDPVAVSGRRKPSEIKVTLLTLPDGTERALSWPDRPQPDRCGPGKPVDPAPILAAVKAAGYVAEGEPRRRPKHFEITARSQGERHQLHVGLDGAIRKIEAEA</sequence>
<feature type="region of interest" description="Disordered" evidence="1">
    <location>
        <begin position="71"/>
        <end position="93"/>
    </location>
</feature>
<evidence type="ECO:0008006" key="4">
    <source>
        <dbReference type="Google" id="ProtNLM"/>
    </source>
</evidence>
<dbReference type="EMBL" id="JBHSTT010000050">
    <property type="protein sequence ID" value="MFC6390718.1"/>
    <property type="molecule type" value="Genomic_DNA"/>
</dbReference>
<keyword evidence="3" id="KW-1185">Reference proteome</keyword>
<evidence type="ECO:0000256" key="1">
    <source>
        <dbReference type="SAM" id="MobiDB-lite"/>
    </source>
</evidence>
<reference evidence="3" key="1">
    <citation type="journal article" date="2019" name="Int. J. Syst. Evol. Microbiol.">
        <title>The Global Catalogue of Microorganisms (GCM) 10K type strain sequencing project: providing services to taxonomists for standard genome sequencing and annotation.</title>
        <authorList>
            <consortium name="The Broad Institute Genomics Platform"/>
            <consortium name="The Broad Institute Genome Sequencing Center for Infectious Disease"/>
            <person name="Wu L."/>
            <person name="Ma J."/>
        </authorList>
    </citation>
    <scope>NUCLEOTIDE SEQUENCE [LARGE SCALE GENOMIC DNA]</scope>
    <source>
        <strain evidence="3">CCUG 36916</strain>
    </source>
</reference>
<organism evidence="2 3">
    <name type="scientific">Methylorubrum zatmanii</name>
    <dbReference type="NCBI Taxonomy" id="29429"/>
    <lineage>
        <taxon>Bacteria</taxon>
        <taxon>Pseudomonadati</taxon>
        <taxon>Pseudomonadota</taxon>
        <taxon>Alphaproteobacteria</taxon>
        <taxon>Hyphomicrobiales</taxon>
        <taxon>Methylobacteriaceae</taxon>
        <taxon>Methylorubrum</taxon>
    </lineage>
</organism>
<evidence type="ECO:0000313" key="3">
    <source>
        <dbReference type="Proteomes" id="UP001596237"/>
    </source>
</evidence>
<name>A0ABW1WR90_9HYPH</name>
<comment type="caution">
    <text evidence="2">The sequence shown here is derived from an EMBL/GenBank/DDBJ whole genome shotgun (WGS) entry which is preliminary data.</text>
</comment>
<gene>
    <name evidence="2" type="ORF">ACFQDP_15450</name>
</gene>
<dbReference type="Proteomes" id="UP001596237">
    <property type="component" value="Unassembled WGS sequence"/>
</dbReference>
<evidence type="ECO:0000313" key="2">
    <source>
        <dbReference type="EMBL" id="MFC6390718.1"/>
    </source>
</evidence>
<dbReference type="RefSeq" id="WP_192284453.1">
    <property type="nucleotide sequence ID" value="NZ_JBHSTT010000050.1"/>
</dbReference>
<protein>
    <recommendedName>
        <fullName evidence="4">CDC48 N-terminal subdomain domain-containing protein</fullName>
    </recommendedName>
</protein>
<accession>A0ABW1WR90</accession>